<protein>
    <submittedName>
        <fullName evidence="3">PorT family protein</fullName>
    </submittedName>
</protein>
<evidence type="ECO:0000256" key="1">
    <source>
        <dbReference type="SAM" id="SignalP"/>
    </source>
</evidence>
<dbReference type="InterPro" id="IPR025665">
    <property type="entry name" value="Beta-barrel_OMP_2"/>
</dbReference>
<proteinExistence type="predicted"/>
<accession>A0A3E5F4T4</accession>
<reference evidence="3 4" key="1">
    <citation type="submission" date="2018-08" db="EMBL/GenBank/DDBJ databases">
        <title>A genome reference for cultivated species of the human gut microbiota.</title>
        <authorList>
            <person name="Zou Y."/>
            <person name="Xue W."/>
            <person name="Luo G."/>
        </authorList>
    </citation>
    <scope>NUCLEOTIDE SEQUENCE [LARGE SCALE GENOMIC DNA]</scope>
    <source>
        <strain evidence="3 4">OM03-4</strain>
    </source>
</reference>
<dbReference type="EMBL" id="QSVA01000002">
    <property type="protein sequence ID" value="RGN96582.1"/>
    <property type="molecule type" value="Genomic_DNA"/>
</dbReference>
<feature type="domain" description="Outer membrane protein beta-barrel" evidence="2">
    <location>
        <begin position="20"/>
        <end position="190"/>
    </location>
</feature>
<comment type="caution">
    <text evidence="3">The sequence shown here is derived from an EMBL/GenBank/DDBJ whole genome shotgun (WGS) entry which is preliminary data.</text>
</comment>
<gene>
    <name evidence="3" type="ORF">DXB37_02725</name>
</gene>
<dbReference type="SUPFAM" id="SSF56925">
    <property type="entry name" value="OMPA-like"/>
    <property type="match status" value="1"/>
</dbReference>
<evidence type="ECO:0000313" key="4">
    <source>
        <dbReference type="Proteomes" id="UP000260759"/>
    </source>
</evidence>
<dbReference type="Proteomes" id="UP000260759">
    <property type="component" value="Unassembled WGS sequence"/>
</dbReference>
<organism evidence="3 4">
    <name type="scientific">Bacteroides uniformis</name>
    <dbReference type="NCBI Taxonomy" id="820"/>
    <lineage>
        <taxon>Bacteria</taxon>
        <taxon>Pseudomonadati</taxon>
        <taxon>Bacteroidota</taxon>
        <taxon>Bacteroidia</taxon>
        <taxon>Bacteroidales</taxon>
        <taxon>Bacteroidaceae</taxon>
        <taxon>Bacteroides</taxon>
    </lineage>
</organism>
<evidence type="ECO:0000259" key="2">
    <source>
        <dbReference type="Pfam" id="PF13568"/>
    </source>
</evidence>
<dbReference type="InterPro" id="IPR011250">
    <property type="entry name" value="OMP/PagP_B-barrel"/>
</dbReference>
<evidence type="ECO:0000313" key="3">
    <source>
        <dbReference type="EMBL" id="RGN96582.1"/>
    </source>
</evidence>
<keyword evidence="1" id="KW-0732">Signal</keyword>
<feature type="signal peptide" evidence="1">
    <location>
        <begin position="1"/>
        <end position="20"/>
    </location>
</feature>
<feature type="chain" id="PRO_5017560024" evidence="1">
    <location>
        <begin position="21"/>
        <end position="226"/>
    </location>
</feature>
<dbReference type="RefSeq" id="WP_117599528.1">
    <property type="nucleotide sequence ID" value="NZ_BAABZM010000001.1"/>
</dbReference>
<dbReference type="Pfam" id="PF13568">
    <property type="entry name" value="OMP_b-brl_2"/>
    <property type="match status" value="1"/>
</dbReference>
<dbReference type="Gene3D" id="2.40.160.20">
    <property type="match status" value="1"/>
</dbReference>
<name>A0A3E5F4T4_BACUN</name>
<sequence length="226" mass="24789">MKKKIIITVCMAMTVLTGLAQSPLSFHAKAGIGTSHFHGKHSSSDTQIAYKAGVGAEYVLNKTLVLQSALEFVSIGGKDEISQIGKAKMHELYLQIPLMIGARLHLGRDYHASLSVGPYAAIGVAGKTSGETYDYSSSSMQGGYQFKIDTFGSMVDGKMGNNRFDAGIALGLTFEYRRFIIGTEMQVGLVKINEQINQMIDYSEEGGYFPKNFAAFFTLGYRFWYP</sequence>
<dbReference type="AlphaFoldDB" id="A0A3E5F4T4"/>